<evidence type="ECO:0000256" key="4">
    <source>
        <dbReference type="ARBA" id="ARBA00022576"/>
    </source>
</evidence>
<dbReference type="InterPro" id="IPR015424">
    <property type="entry name" value="PyrdxlP-dep_Trfase"/>
</dbReference>
<dbReference type="Pfam" id="PF00155">
    <property type="entry name" value="Aminotran_1_2"/>
    <property type="match status" value="1"/>
</dbReference>
<dbReference type="EMBL" id="ML119057">
    <property type="protein sequence ID" value="ROT37640.1"/>
    <property type="molecule type" value="Genomic_DNA"/>
</dbReference>
<dbReference type="STRING" id="1314773.A0A3N2PT19"/>
<dbReference type="CDD" id="cd00609">
    <property type="entry name" value="AAT_like"/>
    <property type="match status" value="1"/>
</dbReference>
<sequence length="436" mass="46682">MGSYAFPVGSQPNLADFIRPHILKMKAFVSPTIDDGQARKGILLDANESALGSCLAASQWNQWDTAPKGKGTGDDDAAVLALSNSLGLHRYPSASLLSLKKQLAASRGLPAYWAGKITFGVGSSDLVDTLIRATCVPSRDAILITPPTFPLYAMRAQLDEVRVLTSWLRLDGGDFYLDEDEVIGILRENNVKLTFLASPGNPTGTLIPLTSIRKILESGALKGLLVVDEAYIDFAAGAERSSAVSLMEEFPHLVILQTLSKSHGLAGLRLGVLYAHEAITEVLKKVQVPFAIPSPSAAIAMAALSPAREDARRALVASVVQNRTELVRAFSSPSFRTLGAGPPIGGNSANFVVLPVWARPREDDPDESERQDDGVKVPDGSRATEVCELLRSRHDIAVRYIGNNPGCSGCLRVTVGTAEENNLLIQGFLDVLRMCG</sequence>
<dbReference type="Gene3D" id="3.40.640.10">
    <property type="entry name" value="Type I PLP-dependent aspartate aminotransferase-like (Major domain)"/>
    <property type="match status" value="1"/>
</dbReference>
<dbReference type="InterPro" id="IPR015421">
    <property type="entry name" value="PyrdxlP-dep_Trfase_major"/>
</dbReference>
<feature type="domain" description="Aminotransferase class I/classII large" evidence="8">
    <location>
        <begin position="85"/>
        <end position="426"/>
    </location>
</feature>
<comment type="cofactor">
    <cofactor evidence="1">
        <name>pyridoxal 5'-phosphate</name>
        <dbReference type="ChEBI" id="CHEBI:597326"/>
    </cofactor>
</comment>
<proteinExistence type="predicted"/>
<dbReference type="RefSeq" id="XP_028465446.1">
    <property type="nucleotide sequence ID" value="XM_028607216.1"/>
</dbReference>
<comment type="catalytic activity">
    <reaction evidence="7">
        <text>L-histidinol phosphate + 2-oxoglutarate = 3-(imidazol-4-yl)-2-oxopropyl phosphate + L-glutamate</text>
        <dbReference type="Rhea" id="RHEA:23744"/>
        <dbReference type="ChEBI" id="CHEBI:16810"/>
        <dbReference type="ChEBI" id="CHEBI:29985"/>
        <dbReference type="ChEBI" id="CHEBI:57766"/>
        <dbReference type="ChEBI" id="CHEBI:57980"/>
        <dbReference type="EC" id="2.6.1.9"/>
    </reaction>
</comment>
<evidence type="ECO:0000256" key="6">
    <source>
        <dbReference type="ARBA" id="ARBA00022898"/>
    </source>
</evidence>
<dbReference type="OrthoDB" id="2015537at2759"/>
<dbReference type="GO" id="GO:0030170">
    <property type="term" value="F:pyridoxal phosphate binding"/>
    <property type="evidence" value="ECO:0007669"/>
    <property type="project" value="InterPro"/>
</dbReference>
<accession>A0A3N2PT19</accession>
<evidence type="ECO:0000256" key="7">
    <source>
        <dbReference type="ARBA" id="ARBA00047481"/>
    </source>
</evidence>
<evidence type="ECO:0000259" key="8">
    <source>
        <dbReference type="Pfam" id="PF00155"/>
    </source>
</evidence>
<keyword evidence="6" id="KW-0663">Pyridoxal phosphate</keyword>
<dbReference type="InterPro" id="IPR004839">
    <property type="entry name" value="Aminotransferase_I/II_large"/>
</dbReference>
<dbReference type="GeneID" id="39575694"/>
<keyword evidence="4" id="KW-0032">Aminotransferase</keyword>
<protein>
    <recommendedName>
        <fullName evidence="3">histidinol-phosphate transaminase</fullName>
        <ecNumber evidence="3">2.6.1.9</ecNumber>
    </recommendedName>
</protein>
<name>A0A3N2PT19_SODAK</name>
<evidence type="ECO:0000256" key="1">
    <source>
        <dbReference type="ARBA" id="ARBA00001933"/>
    </source>
</evidence>
<gene>
    <name evidence="9" type="ORF">SODALDRAFT_201840</name>
</gene>
<dbReference type="PANTHER" id="PTHR42885">
    <property type="entry name" value="HISTIDINOL-PHOSPHATE AMINOTRANSFERASE-RELATED"/>
    <property type="match status" value="1"/>
</dbReference>
<dbReference type="EC" id="2.6.1.9" evidence="3"/>
<organism evidence="9 10">
    <name type="scientific">Sodiomyces alkalinus (strain CBS 110278 / VKM F-3762 / F11)</name>
    <name type="common">Alkaliphilic filamentous fungus</name>
    <dbReference type="NCBI Taxonomy" id="1314773"/>
    <lineage>
        <taxon>Eukaryota</taxon>
        <taxon>Fungi</taxon>
        <taxon>Dikarya</taxon>
        <taxon>Ascomycota</taxon>
        <taxon>Pezizomycotina</taxon>
        <taxon>Sordariomycetes</taxon>
        <taxon>Hypocreomycetidae</taxon>
        <taxon>Glomerellales</taxon>
        <taxon>Plectosphaerellaceae</taxon>
        <taxon>Sodiomyces</taxon>
    </lineage>
</organism>
<evidence type="ECO:0000313" key="9">
    <source>
        <dbReference type="EMBL" id="ROT37640.1"/>
    </source>
</evidence>
<evidence type="ECO:0000256" key="5">
    <source>
        <dbReference type="ARBA" id="ARBA00022679"/>
    </source>
</evidence>
<dbReference type="Proteomes" id="UP000272025">
    <property type="component" value="Unassembled WGS sequence"/>
</dbReference>
<dbReference type="GO" id="GO:0004400">
    <property type="term" value="F:histidinol-phosphate transaminase activity"/>
    <property type="evidence" value="ECO:0007669"/>
    <property type="project" value="UniProtKB-EC"/>
</dbReference>
<dbReference type="Gene3D" id="3.90.1150.10">
    <property type="entry name" value="Aspartate Aminotransferase, domain 1"/>
    <property type="match status" value="1"/>
</dbReference>
<keyword evidence="5 9" id="KW-0808">Transferase</keyword>
<reference evidence="9 10" key="1">
    <citation type="journal article" date="2018" name="Mol. Ecol.">
        <title>The obligate alkalophilic soda-lake fungus Sodiomyces alkalinus has shifted to a protein diet.</title>
        <authorList>
            <person name="Grum-Grzhimaylo A.A."/>
            <person name="Falkoski D.L."/>
            <person name="van den Heuvel J."/>
            <person name="Valero-Jimenez C.A."/>
            <person name="Min B."/>
            <person name="Choi I.G."/>
            <person name="Lipzen A."/>
            <person name="Daum C.G."/>
            <person name="Aanen D.K."/>
            <person name="Tsang A."/>
            <person name="Henrissat B."/>
            <person name="Bilanenko E.N."/>
            <person name="de Vries R.P."/>
            <person name="van Kan J.A.L."/>
            <person name="Grigoriev I.V."/>
            <person name="Debets A.J.M."/>
        </authorList>
    </citation>
    <scope>NUCLEOTIDE SEQUENCE [LARGE SCALE GENOMIC DNA]</scope>
    <source>
        <strain evidence="9 10">F11</strain>
    </source>
</reference>
<keyword evidence="10" id="KW-1185">Reference proteome</keyword>
<dbReference type="InterPro" id="IPR015422">
    <property type="entry name" value="PyrdxlP-dep_Trfase_small"/>
</dbReference>
<dbReference type="SUPFAM" id="SSF53383">
    <property type="entry name" value="PLP-dependent transferases"/>
    <property type="match status" value="1"/>
</dbReference>
<dbReference type="AlphaFoldDB" id="A0A3N2PT19"/>
<dbReference type="PANTHER" id="PTHR42885:SF2">
    <property type="entry name" value="HISTIDINOL-PHOSPHATE AMINOTRANSFERASE"/>
    <property type="match status" value="1"/>
</dbReference>
<comment type="pathway">
    <text evidence="2">Amino-acid biosynthesis; L-histidine biosynthesis; L-histidine from 5-phospho-alpha-D-ribose 1-diphosphate: step 7/9.</text>
</comment>
<evidence type="ECO:0000313" key="10">
    <source>
        <dbReference type="Proteomes" id="UP000272025"/>
    </source>
</evidence>
<evidence type="ECO:0000256" key="2">
    <source>
        <dbReference type="ARBA" id="ARBA00005011"/>
    </source>
</evidence>
<evidence type="ECO:0000256" key="3">
    <source>
        <dbReference type="ARBA" id="ARBA00012748"/>
    </source>
</evidence>